<dbReference type="Gene3D" id="1.20.58.1520">
    <property type="match status" value="1"/>
</dbReference>
<dbReference type="InterPro" id="IPR037383">
    <property type="entry name" value="CCDC87"/>
</dbReference>
<dbReference type="OrthoDB" id="67750at2759"/>
<evidence type="ECO:0000313" key="4">
    <source>
        <dbReference type="RefSeq" id="XP_033807296.1"/>
    </source>
</evidence>
<protein>
    <submittedName>
        <fullName evidence="4">Coiled-coil domain-containing protein 87 isoform X1</fullName>
    </submittedName>
</protein>
<dbReference type="FunCoup" id="A0A6P8RQH4">
    <property type="interactions" value="68"/>
</dbReference>
<dbReference type="PANTHER" id="PTHR16078">
    <property type="entry name" value="COILED-COIL DOMAIN-CONTAINING PROTEIN 87"/>
    <property type="match status" value="1"/>
</dbReference>
<accession>A0A6P8RQH4</accession>
<reference evidence="4" key="1">
    <citation type="submission" date="2025-08" db="UniProtKB">
        <authorList>
            <consortium name="RefSeq"/>
        </authorList>
    </citation>
    <scope>IDENTIFICATION</scope>
</reference>
<evidence type="ECO:0000256" key="2">
    <source>
        <dbReference type="SAM" id="MobiDB-lite"/>
    </source>
</evidence>
<proteinExistence type="predicted"/>
<keyword evidence="1" id="KW-0175">Coiled coil</keyword>
<dbReference type="CTD" id="55231"/>
<dbReference type="KEGG" id="gsh:117363524"/>
<feature type="compositionally biased region" description="Acidic residues" evidence="2">
    <location>
        <begin position="729"/>
        <end position="739"/>
    </location>
</feature>
<dbReference type="AlphaFoldDB" id="A0A6P8RQH4"/>
<evidence type="ECO:0000256" key="1">
    <source>
        <dbReference type="SAM" id="Coils"/>
    </source>
</evidence>
<feature type="region of interest" description="Disordered" evidence="2">
    <location>
        <begin position="729"/>
        <end position="761"/>
    </location>
</feature>
<dbReference type="Proteomes" id="UP000515159">
    <property type="component" value="Chromosome 7"/>
</dbReference>
<keyword evidence="3" id="KW-1185">Reference proteome</keyword>
<feature type="compositionally biased region" description="Polar residues" evidence="2">
    <location>
        <begin position="750"/>
        <end position="761"/>
    </location>
</feature>
<evidence type="ECO:0000313" key="3">
    <source>
        <dbReference type="Proteomes" id="UP000515159"/>
    </source>
</evidence>
<name>A0A6P8RQH4_GEOSA</name>
<gene>
    <name evidence="4" type="primary">CCDC87</name>
</gene>
<dbReference type="PANTHER" id="PTHR16078:SF1">
    <property type="entry name" value="COILED-COIL DOMAIN-CONTAINING PROTEIN 87"/>
    <property type="match status" value="1"/>
</dbReference>
<dbReference type="Pfam" id="PF03999">
    <property type="entry name" value="MAP65_ASE1"/>
    <property type="match status" value="1"/>
</dbReference>
<feature type="coiled-coil region" evidence="1">
    <location>
        <begin position="416"/>
        <end position="443"/>
    </location>
</feature>
<dbReference type="RefSeq" id="XP_033807296.1">
    <property type="nucleotide sequence ID" value="XM_033951405.1"/>
</dbReference>
<organism evidence="3 4">
    <name type="scientific">Geotrypetes seraphini</name>
    <name type="common">Gaboon caecilian</name>
    <name type="synonym">Caecilia seraphini</name>
    <dbReference type="NCBI Taxonomy" id="260995"/>
    <lineage>
        <taxon>Eukaryota</taxon>
        <taxon>Metazoa</taxon>
        <taxon>Chordata</taxon>
        <taxon>Craniata</taxon>
        <taxon>Vertebrata</taxon>
        <taxon>Euteleostomi</taxon>
        <taxon>Amphibia</taxon>
        <taxon>Gymnophiona</taxon>
        <taxon>Geotrypetes</taxon>
    </lineage>
</organism>
<sequence>MNTFIGLRGLKEGTLLKHTCSLSQLDLDTTKLSKLYNNILQPLTLLPTPFDELEETKEKSLAEKPMLDITAQISLSSLCHLIQKRMFVDKTLTAVPSDVQRIFEDIILEKVRSVFGTIQQNIPDPALNFLDNNELWLRVILYIITVCEQLFLHYVYMMESHKDHPLFSNDVNFTRIKTQLLMDCCKFLNIIQVKRLLVEDLNQRRIRGIHGIHASGVPVLKRKSIQGPSWRTESDGDKGSVLETFDSVYTMEQFIKSTNIIVCKKQEIKEILSDVEKSYLEAYQIDDLLPDLLKADVTFRRMPREAIRSPYPPQHLDDSVILQKADSEEGTISMKRSHSMPNLDLGDILEEVSEVTSPHAESSAIVLDWTTYENIEELIADDLKWLMQDFSMKHLQREVQNDETDIPPLIKVLTYNKKHAAKLEKLEQAIKDLDEKEKNENLKEGLKLEMLLHPHSYEWDRKITDQPFMTTSKDRKPFTTSTFQKYSSVSHDYLEEILDQQDKLKLEKQAHFEAATRDFKMPNKPLLKTADVQFSDRLLIDSPEFNIHLPMYSDLAGEMTSSDIQELDKRLFIGSKFTKIYREFTENLPRQHLIFDQDPSLESIAFGVKLSHCMSSSILARKSQERAINAELRDVGRNIWSSSLNNLLVQEHVSTRQMQQNQLSSWPLWWMNKMSLDDYLKYMSKQDTDYLSVIFHLYDSDDEEEEQRILAITSPREMKRELDKIITEDETETETETETVEGKFSAGLRNGSSLTSQTHGTVSEGYKLGEGLPSHLQIPMKAMKADDDYQIQEDMSEDELLQKKLEAIWLNLYIPYHSRLDMAIKYCSSKYQGQLRKIITDWEMAAYYIQKREELLRNLEIFERTASDPNRFFQRGYKATFLERVREAKKRKYLHSLISEIEKVLLKILQMIQKKFNDTVTYKGRPYLEKMKWDKIEMLYWLQQERREILMEPVIHKERAGLKLPPMNTPQL</sequence>
<dbReference type="GeneID" id="117363524"/>
<dbReference type="InParanoid" id="A0A6P8RQH4"/>